<dbReference type="Gene3D" id="1.10.1040.10">
    <property type="entry name" value="N-(1-d-carboxylethyl)-l-norvaline Dehydrogenase, domain 2"/>
    <property type="match status" value="1"/>
</dbReference>
<feature type="domain" description="Pyrroline-5-carboxylate reductase catalytic N-terminal" evidence="1">
    <location>
        <begin position="2"/>
        <end position="99"/>
    </location>
</feature>
<dbReference type="InterPro" id="IPR015814">
    <property type="entry name" value="Pgluconate_DH_NAD-bd_C"/>
</dbReference>
<protein>
    <submittedName>
        <fullName evidence="3">NAD(P)-dependent oxidoreductase</fullName>
    </submittedName>
</protein>
<dbReference type="Proteomes" id="UP000601789">
    <property type="component" value="Unassembled WGS sequence"/>
</dbReference>
<dbReference type="SUPFAM" id="SSF48179">
    <property type="entry name" value="6-phosphogluconate dehydrogenase C-terminal domain-like"/>
    <property type="match status" value="1"/>
</dbReference>
<comment type="caution">
    <text evidence="3">The sequence shown here is derived from an EMBL/GenBank/DDBJ whole genome shotgun (WGS) entry which is preliminary data.</text>
</comment>
<organism evidence="3 4">
    <name type="scientific">Aquamicrobium zhengzhouense</name>
    <dbReference type="NCBI Taxonomy" id="2781738"/>
    <lineage>
        <taxon>Bacteria</taxon>
        <taxon>Pseudomonadati</taxon>
        <taxon>Pseudomonadota</taxon>
        <taxon>Alphaproteobacteria</taxon>
        <taxon>Hyphomicrobiales</taxon>
        <taxon>Phyllobacteriaceae</taxon>
        <taxon>Aquamicrobium</taxon>
    </lineage>
</organism>
<keyword evidence="4" id="KW-1185">Reference proteome</keyword>
<dbReference type="SUPFAM" id="SSF51735">
    <property type="entry name" value="NAD(P)-binding Rossmann-fold domains"/>
    <property type="match status" value="1"/>
</dbReference>
<evidence type="ECO:0000259" key="1">
    <source>
        <dbReference type="Pfam" id="PF03807"/>
    </source>
</evidence>
<dbReference type="EMBL" id="JADGMQ010000002">
    <property type="protein sequence ID" value="MBI1619805.1"/>
    <property type="molecule type" value="Genomic_DNA"/>
</dbReference>
<dbReference type="Gene3D" id="3.40.50.720">
    <property type="entry name" value="NAD(P)-binding Rossmann-like Domain"/>
    <property type="match status" value="1"/>
</dbReference>
<sequence>MKIAFVGFGEAARAFTQSLREEGGLAFCAYDILLGSNAPKEASLREAASSLGVALCSNVEEAVADADWVVAAVTAADSLDAAKSVAGLLKAGQVYIDINSVSAGRKIESAKLVEEGGATYVDMAVMAPVFPRLHKTPVLLAGPACNSLAASFAKLNFDFKIAGDEIGAATSIKMLRSMFVKGLEAITVQTLLAARAAGRFDEIYASLSASFPQLGWPDFPLYQLERVTQHGVRRAAEMVESAATQAELGLAAGQQLGLAIASVQDVIGQLGVRVDENKGDLASALDDVLGSLKTRL</sequence>
<feature type="domain" description="Phosphogluconate dehydrogenase NAD-binding putative C-terminal" evidence="2">
    <location>
        <begin position="194"/>
        <end position="252"/>
    </location>
</feature>
<gene>
    <name evidence="3" type="ORF">IOD40_03880</name>
</gene>
<dbReference type="RefSeq" id="WP_198474541.1">
    <property type="nucleotide sequence ID" value="NZ_JADGMQ010000002.1"/>
</dbReference>
<accession>A0ABS0S928</accession>
<evidence type="ECO:0000313" key="4">
    <source>
        <dbReference type="Proteomes" id="UP000601789"/>
    </source>
</evidence>
<dbReference type="Pfam" id="PF03807">
    <property type="entry name" value="F420_oxidored"/>
    <property type="match status" value="1"/>
</dbReference>
<dbReference type="InterPro" id="IPR008927">
    <property type="entry name" value="6-PGluconate_DH-like_C_sf"/>
</dbReference>
<evidence type="ECO:0000313" key="3">
    <source>
        <dbReference type="EMBL" id="MBI1619805.1"/>
    </source>
</evidence>
<reference evidence="3 4" key="1">
    <citation type="submission" date="2020-10" db="EMBL/GenBank/DDBJ databases">
        <title>Aquamicrobium zhengzhouensis sp. nov., a exopolysaccharide producing bacterium isolated from farmland soil.</title>
        <authorList>
            <person name="Wang X."/>
        </authorList>
    </citation>
    <scope>NUCLEOTIDE SEQUENCE [LARGE SCALE GENOMIC DNA]</scope>
    <source>
        <strain evidence="4">cd-1</strain>
    </source>
</reference>
<evidence type="ECO:0000259" key="2">
    <source>
        <dbReference type="Pfam" id="PF09130"/>
    </source>
</evidence>
<dbReference type="Pfam" id="PF09130">
    <property type="entry name" value="DUF1932"/>
    <property type="match status" value="1"/>
</dbReference>
<dbReference type="InterPro" id="IPR013328">
    <property type="entry name" value="6PGD_dom2"/>
</dbReference>
<proteinExistence type="predicted"/>
<dbReference type="InterPro" id="IPR036291">
    <property type="entry name" value="NAD(P)-bd_dom_sf"/>
</dbReference>
<name>A0ABS0S928_9HYPH</name>
<dbReference type="InterPro" id="IPR028939">
    <property type="entry name" value="P5C_Rdtase_cat_N"/>
</dbReference>